<evidence type="ECO:0000313" key="1">
    <source>
        <dbReference type="EMBL" id="GAH57517.1"/>
    </source>
</evidence>
<protein>
    <submittedName>
        <fullName evidence="1">Uncharacterized protein</fullName>
    </submittedName>
</protein>
<sequence>MTGYKKINELLHLADRAKANGNYTLAEKFIEQLFVEALKSKDAKLITIAAETLLEHRRLHIANVLRDIKRIDPLQSLRKALS</sequence>
<dbReference type="EMBL" id="BARU01025147">
    <property type="protein sequence ID" value="GAH57517.1"/>
    <property type="molecule type" value="Genomic_DNA"/>
</dbReference>
<reference evidence="1" key="1">
    <citation type="journal article" date="2014" name="Front. Microbiol.">
        <title>High frequency of phylogenetically diverse reductive dehalogenase-homologous genes in deep subseafloor sedimentary metagenomes.</title>
        <authorList>
            <person name="Kawai M."/>
            <person name="Futagami T."/>
            <person name="Toyoda A."/>
            <person name="Takaki Y."/>
            <person name="Nishi S."/>
            <person name="Hori S."/>
            <person name="Arai W."/>
            <person name="Tsubouchi T."/>
            <person name="Morono Y."/>
            <person name="Uchiyama I."/>
            <person name="Ito T."/>
            <person name="Fujiyama A."/>
            <person name="Inagaki F."/>
            <person name="Takami H."/>
        </authorList>
    </citation>
    <scope>NUCLEOTIDE SEQUENCE</scope>
    <source>
        <strain evidence="1">Expedition CK06-06</strain>
    </source>
</reference>
<comment type="caution">
    <text evidence="1">The sequence shown here is derived from an EMBL/GenBank/DDBJ whole genome shotgun (WGS) entry which is preliminary data.</text>
</comment>
<proteinExistence type="predicted"/>
<dbReference type="AlphaFoldDB" id="X1GK33"/>
<gene>
    <name evidence="1" type="ORF">S03H2_40550</name>
</gene>
<organism evidence="1">
    <name type="scientific">marine sediment metagenome</name>
    <dbReference type="NCBI Taxonomy" id="412755"/>
    <lineage>
        <taxon>unclassified sequences</taxon>
        <taxon>metagenomes</taxon>
        <taxon>ecological metagenomes</taxon>
    </lineage>
</organism>
<name>X1GK33_9ZZZZ</name>
<accession>X1GK33</accession>